<keyword evidence="3" id="KW-1185">Reference proteome</keyword>
<evidence type="ECO:0000313" key="3">
    <source>
        <dbReference type="Proteomes" id="UP000284219"/>
    </source>
</evidence>
<reference evidence="2 3" key="1">
    <citation type="submission" date="2016-08" db="EMBL/GenBank/DDBJ databases">
        <title>Novel Firmicute Genomes.</title>
        <authorList>
            <person name="Poppleton D.I."/>
            <person name="Gribaldo S."/>
        </authorList>
    </citation>
    <scope>NUCLEOTIDE SEQUENCE [LARGE SCALE GENOMIC DNA]</scope>
    <source>
        <strain evidence="2 3">RAOx-1</strain>
    </source>
</reference>
<keyword evidence="1" id="KW-1133">Transmembrane helix</keyword>
<gene>
    <name evidence="2" type="ORF">BEP19_01700</name>
</gene>
<feature type="transmembrane region" description="Helical" evidence="1">
    <location>
        <begin position="20"/>
        <end position="42"/>
    </location>
</feature>
<dbReference type="AlphaFoldDB" id="A0A419SN66"/>
<keyword evidence="1" id="KW-0812">Transmembrane</keyword>
<protein>
    <submittedName>
        <fullName evidence="2">Uncharacterized protein</fullName>
    </submittedName>
</protein>
<keyword evidence="1" id="KW-0472">Membrane</keyword>
<dbReference type="EMBL" id="MCHY01000006">
    <property type="protein sequence ID" value="RKD25682.1"/>
    <property type="molecule type" value="Genomic_DNA"/>
</dbReference>
<organism evidence="2 3">
    <name type="scientific">Ammoniphilus oxalaticus</name>
    <dbReference type="NCBI Taxonomy" id="66863"/>
    <lineage>
        <taxon>Bacteria</taxon>
        <taxon>Bacillati</taxon>
        <taxon>Bacillota</taxon>
        <taxon>Bacilli</taxon>
        <taxon>Bacillales</taxon>
        <taxon>Paenibacillaceae</taxon>
        <taxon>Aneurinibacillus group</taxon>
        <taxon>Ammoniphilus</taxon>
    </lineage>
</organism>
<comment type="caution">
    <text evidence="2">The sequence shown here is derived from an EMBL/GenBank/DDBJ whole genome shotgun (WGS) entry which is preliminary data.</text>
</comment>
<dbReference type="Proteomes" id="UP000284219">
    <property type="component" value="Unassembled WGS sequence"/>
</dbReference>
<evidence type="ECO:0000313" key="2">
    <source>
        <dbReference type="EMBL" id="RKD25682.1"/>
    </source>
</evidence>
<accession>A0A419SN66</accession>
<proteinExistence type="predicted"/>
<sequence length="62" mass="7335">MRRSKYPSYDEKFIKFSVSIERWLVVAIFILLLSLVLTQTLLRVDTFRSWIVEVEKLEGIAS</sequence>
<dbReference type="RefSeq" id="WP_120188353.1">
    <property type="nucleotide sequence ID" value="NZ_MCHY01000006.1"/>
</dbReference>
<evidence type="ECO:0000256" key="1">
    <source>
        <dbReference type="SAM" id="Phobius"/>
    </source>
</evidence>
<name>A0A419SN66_9BACL</name>